<evidence type="ECO:0000313" key="1">
    <source>
        <dbReference type="EMBL" id="GBP49776.1"/>
    </source>
</evidence>
<organism evidence="1 2">
    <name type="scientific">Eumeta variegata</name>
    <name type="common">Bagworm moth</name>
    <name type="synonym">Eumeta japonica</name>
    <dbReference type="NCBI Taxonomy" id="151549"/>
    <lineage>
        <taxon>Eukaryota</taxon>
        <taxon>Metazoa</taxon>
        <taxon>Ecdysozoa</taxon>
        <taxon>Arthropoda</taxon>
        <taxon>Hexapoda</taxon>
        <taxon>Insecta</taxon>
        <taxon>Pterygota</taxon>
        <taxon>Neoptera</taxon>
        <taxon>Endopterygota</taxon>
        <taxon>Lepidoptera</taxon>
        <taxon>Glossata</taxon>
        <taxon>Ditrysia</taxon>
        <taxon>Tineoidea</taxon>
        <taxon>Psychidae</taxon>
        <taxon>Oiketicinae</taxon>
        <taxon>Eumeta</taxon>
    </lineage>
</organism>
<comment type="caution">
    <text evidence="1">The sequence shown here is derived from an EMBL/GenBank/DDBJ whole genome shotgun (WGS) entry which is preliminary data.</text>
</comment>
<proteinExistence type="predicted"/>
<gene>
    <name evidence="1" type="ORF">EVAR_81395_1</name>
</gene>
<sequence length="104" mass="11496">MQMSVGGDAPPRELLRNYFHLDTPSSGALDMFATDPLPLTSLVASCRLSMVRDDARLLSQLRDPSILHNPLSTPHSRWDPSARAPLTAAVTTSIFVIHKDYLPR</sequence>
<protein>
    <submittedName>
        <fullName evidence="1">Uncharacterized protein</fullName>
    </submittedName>
</protein>
<reference evidence="1 2" key="1">
    <citation type="journal article" date="2019" name="Commun. Biol.">
        <title>The bagworm genome reveals a unique fibroin gene that provides high tensile strength.</title>
        <authorList>
            <person name="Kono N."/>
            <person name="Nakamura H."/>
            <person name="Ohtoshi R."/>
            <person name="Tomita M."/>
            <person name="Numata K."/>
            <person name="Arakawa K."/>
        </authorList>
    </citation>
    <scope>NUCLEOTIDE SEQUENCE [LARGE SCALE GENOMIC DNA]</scope>
</reference>
<evidence type="ECO:0000313" key="2">
    <source>
        <dbReference type="Proteomes" id="UP000299102"/>
    </source>
</evidence>
<dbReference type="AlphaFoldDB" id="A0A4C1WEF8"/>
<dbReference type="EMBL" id="BGZK01000552">
    <property type="protein sequence ID" value="GBP49776.1"/>
    <property type="molecule type" value="Genomic_DNA"/>
</dbReference>
<keyword evidence="2" id="KW-1185">Reference proteome</keyword>
<name>A0A4C1WEF8_EUMVA</name>
<accession>A0A4C1WEF8</accession>
<dbReference type="Proteomes" id="UP000299102">
    <property type="component" value="Unassembled WGS sequence"/>
</dbReference>